<feature type="region of interest" description="Disordered" evidence="1">
    <location>
        <begin position="1"/>
        <end position="57"/>
    </location>
</feature>
<feature type="compositionally biased region" description="Polar residues" evidence="1">
    <location>
        <begin position="1"/>
        <end position="23"/>
    </location>
</feature>
<keyword evidence="4" id="KW-1185">Reference proteome</keyword>
<feature type="compositionally biased region" description="Basic and acidic residues" evidence="1">
    <location>
        <begin position="33"/>
        <end position="43"/>
    </location>
</feature>
<reference evidence="2" key="1">
    <citation type="journal article" date="2021" name="Sci. Rep.">
        <title>Diploid genomic architecture of Nitzschia inconspicua, an elite biomass production diatom.</title>
        <authorList>
            <person name="Oliver A."/>
            <person name="Podell S."/>
            <person name="Pinowska A."/>
            <person name="Traller J.C."/>
            <person name="Smith S.R."/>
            <person name="McClure R."/>
            <person name="Beliaev A."/>
            <person name="Bohutskyi P."/>
            <person name="Hill E.A."/>
            <person name="Rabines A."/>
            <person name="Zheng H."/>
            <person name="Allen L.Z."/>
            <person name="Kuo A."/>
            <person name="Grigoriev I.V."/>
            <person name="Allen A.E."/>
            <person name="Hazlebeck D."/>
            <person name="Allen E.E."/>
        </authorList>
    </citation>
    <scope>NUCLEOTIDE SEQUENCE</scope>
    <source>
        <strain evidence="2">Hildebrandi</strain>
    </source>
</reference>
<proteinExistence type="predicted"/>
<dbReference type="Proteomes" id="UP000693970">
    <property type="component" value="Unassembled WGS sequence"/>
</dbReference>
<sequence length="121" mass="13560">MVCNSYRNNSDRGSLYPSESLSSRALPESPEQDSLRSHFDRSRRLNGTEARDIHRPSNRMVQTSLAVFSLPQISLSWEVSLRPTVIDILDAAIGIVHTEIGLGDTHQLPKQDDSVTRDQSQ</sequence>
<evidence type="ECO:0000256" key="1">
    <source>
        <dbReference type="SAM" id="MobiDB-lite"/>
    </source>
</evidence>
<evidence type="ECO:0000313" key="3">
    <source>
        <dbReference type="EMBL" id="KAG7350075.1"/>
    </source>
</evidence>
<dbReference type="EMBL" id="JAGRRH010000019">
    <property type="protein sequence ID" value="KAG7350075.1"/>
    <property type="molecule type" value="Genomic_DNA"/>
</dbReference>
<dbReference type="AlphaFoldDB" id="A0A9K3K4I9"/>
<dbReference type="EMBL" id="JAGRRH010000104">
    <property type="protein sequence ID" value="KAG7336848.1"/>
    <property type="molecule type" value="Genomic_DNA"/>
</dbReference>
<name>A0A9K3K4I9_9STRA</name>
<gene>
    <name evidence="3" type="ORF">IV203_012672</name>
    <name evidence="2" type="ORF">IV203_014259</name>
</gene>
<evidence type="ECO:0000313" key="2">
    <source>
        <dbReference type="EMBL" id="KAG7336848.1"/>
    </source>
</evidence>
<evidence type="ECO:0000313" key="4">
    <source>
        <dbReference type="Proteomes" id="UP000693970"/>
    </source>
</evidence>
<protein>
    <submittedName>
        <fullName evidence="2">Uncharacterized protein</fullName>
    </submittedName>
</protein>
<accession>A0A9K3K4I9</accession>
<organism evidence="2 4">
    <name type="scientific">Nitzschia inconspicua</name>
    <dbReference type="NCBI Taxonomy" id="303405"/>
    <lineage>
        <taxon>Eukaryota</taxon>
        <taxon>Sar</taxon>
        <taxon>Stramenopiles</taxon>
        <taxon>Ochrophyta</taxon>
        <taxon>Bacillariophyta</taxon>
        <taxon>Bacillariophyceae</taxon>
        <taxon>Bacillariophycidae</taxon>
        <taxon>Bacillariales</taxon>
        <taxon>Bacillariaceae</taxon>
        <taxon>Nitzschia</taxon>
    </lineage>
</organism>
<comment type="caution">
    <text evidence="2">The sequence shown here is derived from an EMBL/GenBank/DDBJ whole genome shotgun (WGS) entry which is preliminary data.</text>
</comment>
<reference evidence="2" key="2">
    <citation type="submission" date="2021-04" db="EMBL/GenBank/DDBJ databases">
        <authorList>
            <person name="Podell S."/>
        </authorList>
    </citation>
    <scope>NUCLEOTIDE SEQUENCE</scope>
    <source>
        <strain evidence="2">Hildebrandi</strain>
    </source>
</reference>